<feature type="transmembrane region" description="Helical" evidence="1">
    <location>
        <begin position="76"/>
        <end position="97"/>
    </location>
</feature>
<keyword evidence="1" id="KW-0812">Transmembrane</keyword>
<feature type="transmembrane region" description="Helical" evidence="1">
    <location>
        <begin position="109"/>
        <end position="135"/>
    </location>
</feature>
<accession>A0A4P7W337</accession>
<dbReference type="Proteomes" id="UP000297149">
    <property type="component" value="Chromosome"/>
</dbReference>
<proteinExistence type="predicted"/>
<dbReference type="KEGG" id="ddb:E7747_09040"/>
<reference evidence="3" key="1">
    <citation type="submission" date="2019-02" db="EMBL/GenBank/DDBJ databases">
        <title>Isolation and identification of novel species under the genus Muribaculum.</title>
        <authorList>
            <person name="Miyake S."/>
            <person name="Ding Y."/>
            <person name="Low A."/>
            <person name="Soh M."/>
            <person name="Seedorf H."/>
        </authorList>
    </citation>
    <scope>NUCLEOTIDE SEQUENCE [LARGE SCALE GENOMIC DNA]</scope>
    <source>
        <strain evidence="3">H5</strain>
    </source>
</reference>
<gene>
    <name evidence="2" type="ORF">E7747_09040</name>
</gene>
<protein>
    <submittedName>
        <fullName evidence="2">Uncharacterized protein</fullName>
    </submittedName>
</protein>
<feature type="transmembrane region" description="Helical" evidence="1">
    <location>
        <begin position="9"/>
        <end position="30"/>
    </location>
</feature>
<evidence type="ECO:0000313" key="2">
    <source>
        <dbReference type="EMBL" id="QCD42416.1"/>
    </source>
</evidence>
<name>A0A4P7W337_9BACT</name>
<feature type="transmembrane region" description="Helical" evidence="1">
    <location>
        <begin position="42"/>
        <end position="64"/>
    </location>
</feature>
<evidence type="ECO:0000256" key="1">
    <source>
        <dbReference type="SAM" id="Phobius"/>
    </source>
</evidence>
<keyword evidence="1" id="KW-0472">Membrane</keyword>
<dbReference type="EMBL" id="CP039396">
    <property type="protein sequence ID" value="QCD42416.1"/>
    <property type="molecule type" value="Genomic_DNA"/>
</dbReference>
<dbReference type="RefSeq" id="WP_123398922.1">
    <property type="nucleotide sequence ID" value="NZ_CP039396.1"/>
</dbReference>
<keyword evidence="1" id="KW-1133">Transmembrane helix</keyword>
<organism evidence="2 3">
    <name type="scientific">Duncaniella dubosii</name>
    <dbReference type="NCBI Taxonomy" id="2518971"/>
    <lineage>
        <taxon>Bacteria</taxon>
        <taxon>Pseudomonadati</taxon>
        <taxon>Bacteroidota</taxon>
        <taxon>Bacteroidia</taxon>
        <taxon>Bacteroidales</taxon>
        <taxon>Muribaculaceae</taxon>
        <taxon>Duncaniella</taxon>
    </lineage>
</organism>
<evidence type="ECO:0000313" key="3">
    <source>
        <dbReference type="Proteomes" id="UP000297149"/>
    </source>
</evidence>
<dbReference type="AlphaFoldDB" id="A0A4P7W337"/>
<sequence>MKYRNKKFALFVAAVILVPFILPFVYNLIFEGGIKEDDGSDYIASMVLGLFSSIIFLVPCLITWKIWNGKTCIHFYVLLLLLIILEVIATSTIVTAIDSEAGFYLGLWYFISGTSFAVPNILSICLLGFICNSLIKSSKKLPSN</sequence>
<keyword evidence="3" id="KW-1185">Reference proteome</keyword>